<keyword evidence="4" id="KW-1185">Reference proteome</keyword>
<dbReference type="SUPFAM" id="SSF49879">
    <property type="entry name" value="SMAD/FHA domain"/>
    <property type="match status" value="1"/>
</dbReference>
<evidence type="ECO:0000313" key="4">
    <source>
        <dbReference type="Proteomes" id="UP000237347"/>
    </source>
</evidence>
<dbReference type="Proteomes" id="UP000237347">
    <property type="component" value="Unassembled WGS sequence"/>
</dbReference>
<dbReference type="SMART" id="SM00240">
    <property type="entry name" value="FHA"/>
    <property type="match status" value="1"/>
</dbReference>
<dbReference type="Gene3D" id="2.60.200.20">
    <property type="match status" value="1"/>
</dbReference>
<feature type="region of interest" description="Disordered" evidence="1">
    <location>
        <begin position="161"/>
        <end position="185"/>
    </location>
</feature>
<name>A0AAW0KTS9_QUESU</name>
<dbReference type="EMBL" id="PKMF04000230">
    <property type="protein sequence ID" value="KAK7841934.1"/>
    <property type="molecule type" value="Genomic_DNA"/>
</dbReference>
<dbReference type="PROSITE" id="PS50006">
    <property type="entry name" value="FHA_DOMAIN"/>
    <property type="match status" value="1"/>
</dbReference>
<sequence>MEPPALKLVMVQGPRKGESIEYKPGSNIRIGRIVRGNNLPIKDSGISSNHLSIDYSSGSGSPKWILRDLDSSNGTILNGTKLQPNTPHDLSDGDSIKIGEYSSILVNIVASHDESQLRRNPRRRAAQAVSVEQVSEIRGRRGRVLKEAEEAEKGEVLDTRNRRRAPPRKAKVLKSYEDEEEEARNGVPEIVEPVADNRGRMGKVLKESEEAKCDEKIEDLDNRRRAPPRKARVLKIEETEEIGLESEKEKPGQKTGTRRTRNVKNVVSDSMLEKIPENSGVECAEVEVKGKKKRGRPTRKNLREELPDCNLVDELENAKETNLEEKAVIDVDEGAAVNVVVVDDNKVENEGECSVEELENVEEINLEEKVEIDVDKGTAASGVVGDDNKVEREGGCGVEEGFDLEKGTLGEWFNYLELHLPKQIIDVTEEMIVGMRKKAERVHEYMLEQRKAKGKVLMLFSTYKFRHIGMNVLDNLWVNEAAVHVYLESTRFFQGPSGPNKTGKGSSKVSQMLLCAASKETQTPETNLELYMGENGIGKTNFSDIVRDVSADMVGTASRNGKYDNYGSSKKIKADGNISSDSMCSDTIEKD</sequence>
<gene>
    <name evidence="3" type="ORF">CFP56_014658</name>
</gene>
<dbReference type="InterPro" id="IPR000253">
    <property type="entry name" value="FHA_dom"/>
</dbReference>
<dbReference type="InterPro" id="IPR008984">
    <property type="entry name" value="SMAD_FHA_dom_sf"/>
</dbReference>
<dbReference type="PANTHER" id="PTHR23308">
    <property type="entry name" value="NUCLEAR INHIBITOR OF PROTEIN PHOSPHATASE-1"/>
    <property type="match status" value="1"/>
</dbReference>
<accession>A0AAW0KTS9</accession>
<dbReference type="AlphaFoldDB" id="A0AAW0KTS9"/>
<evidence type="ECO:0000256" key="1">
    <source>
        <dbReference type="SAM" id="MobiDB-lite"/>
    </source>
</evidence>
<organism evidence="3 4">
    <name type="scientific">Quercus suber</name>
    <name type="common">Cork oak</name>
    <dbReference type="NCBI Taxonomy" id="58331"/>
    <lineage>
        <taxon>Eukaryota</taxon>
        <taxon>Viridiplantae</taxon>
        <taxon>Streptophyta</taxon>
        <taxon>Embryophyta</taxon>
        <taxon>Tracheophyta</taxon>
        <taxon>Spermatophyta</taxon>
        <taxon>Magnoliopsida</taxon>
        <taxon>eudicotyledons</taxon>
        <taxon>Gunneridae</taxon>
        <taxon>Pentapetalae</taxon>
        <taxon>rosids</taxon>
        <taxon>fabids</taxon>
        <taxon>Fagales</taxon>
        <taxon>Fagaceae</taxon>
        <taxon>Quercus</taxon>
    </lineage>
</organism>
<feature type="compositionally biased region" description="Basic residues" evidence="1">
    <location>
        <begin position="161"/>
        <end position="172"/>
    </location>
</feature>
<dbReference type="Pfam" id="PF00498">
    <property type="entry name" value="FHA"/>
    <property type="match status" value="1"/>
</dbReference>
<evidence type="ECO:0000259" key="2">
    <source>
        <dbReference type="PROSITE" id="PS50006"/>
    </source>
</evidence>
<comment type="caution">
    <text evidence="3">The sequence shown here is derived from an EMBL/GenBank/DDBJ whole genome shotgun (WGS) entry which is preliminary data.</text>
</comment>
<protein>
    <submittedName>
        <fullName evidence="3">Fha domain-containing protein</fullName>
    </submittedName>
</protein>
<feature type="domain" description="FHA" evidence="2">
    <location>
        <begin position="28"/>
        <end position="82"/>
    </location>
</feature>
<reference evidence="3 4" key="1">
    <citation type="journal article" date="2018" name="Sci. Data">
        <title>The draft genome sequence of cork oak.</title>
        <authorList>
            <person name="Ramos A.M."/>
            <person name="Usie A."/>
            <person name="Barbosa P."/>
            <person name="Barros P.M."/>
            <person name="Capote T."/>
            <person name="Chaves I."/>
            <person name="Simoes F."/>
            <person name="Abreu I."/>
            <person name="Carrasquinho I."/>
            <person name="Faro C."/>
            <person name="Guimaraes J.B."/>
            <person name="Mendonca D."/>
            <person name="Nobrega F."/>
            <person name="Rodrigues L."/>
            <person name="Saibo N.J.M."/>
            <person name="Varela M.C."/>
            <person name="Egas C."/>
            <person name="Matos J."/>
            <person name="Miguel C.M."/>
            <person name="Oliveira M.M."/>
            <person name="Ricardo C.P."/>
            <person name="Goncalves S."/>
        </authorList>
    </citation>
    <scope>NUCLEOTIDE SEQUENCE [LARGE SCALE GENOMIC DNA]</scope>
    <source>
        <strain evidence="4">cv. HL8</strain>
    </source>
</reference>
<evidence type="ECO:0000313" key="3">
    <source>
        <dbReference type="EMBL" id="KAK7841934.1"/>
    </source>
</evidence>
<proteinExistence type="predicted"/>
<dbReference type="InterPro" id="IPR050923">
    <property type="entry name" value="Cell_Proc_Reg/RNA_Proc"/>
</dbReference>